<dbReference type="STRING" id="1122938.SAMN05660772_00721"/>
<dbReference type="GO" id="GO:0005886">
    <property type="term" value="C:plasma membrane"/>
    <property type="evidence" value="ECO:0007669"/>
    <property type="project" value="UniProtKB-SubCell"/>
</dbReference>
<keyword evidence="9 11" id="KW-0472">Membrane</keyword>
<evidence type="ECO:0000256" key="1">
    <source>
        <dbReference type="ARBA" id="ARBA00004141"/>
    </source>
</evidence>
<evidence type="ECO:0000313" key="14">
    <source>
        <dbReference type="Proteomes" id="UP000192408"/>
    </source>
</evidence>
<dbReference type="RefSeq" id="WP_084256851.1">
    <property type="nucleotide sequence ID" value="NZ_FWWV01000013.1"/>
</dbReference>
<keyword evidence="8 11" id="KW-0764">Sulfate transport</keyword>
<evidence type="ECO:0000256" key="6">
    <source>
        <dbReference type="ARBA" id="ARBA00022692"/>
    </source>
</evidence>
<keyword evidence="14" id="KW-1185">Reference proteome</keyword>
<protein>
    <recommendedName>
        <fullName evidence="11">Sulfate transporter CysZ</fullName>
    </recommendedName>
</protein>
<feature type="transmembrane region" description="Helical" evidence="11">
    <location>
        <begin position="141"/>
        <end position="161"/>
    </location>
</feature>
<comment type="subcellular location">
    <subcellularLocation>
        <location evidence="11">Cell inner membrane</location>
        <topology evidence="11">Multi-pass membrane protein</topology>
    </subcellularLocation>
    <subcellularLocation>
        <location evidence="1">Membrane</location>
        <topology evidence="1">Multi-pass membrane protein</topology>
    </subcellularLocation>
</comment>
<evidence type="ECO:0000256" key="2">
    <source>
        <dbReference type="ARBA" id="ARBA00022448"/>
    </source>
</evidence>
<dbReference type="NCBIfam" id="NF003433">
    <property type="entry name" value="PRK04949.1"/>
    <property type="match status" value="1"/>
</dbReference>
<evidence type="ECO:0000256" key="4">
    <source>
        <dbReference type="ARBA" id="ARBA00022519"/>
    </source>
</evidence>
<accession>A0A1W1US18</accession>
<name>A0A1W1US18_9PAST</name>
<comment type="similarity">
    <text evidence="11">Belongs to the CysZ family.</text>
</comment>
<dbReference type="Proteomes" id="UP000192408">
    <property type="component" value="Unassembled WGS sequence"/>
</dbReference>
<keyword evidence="7 11" id="KW-1133">Transmembrane helix</keyword>
<proteinExistence type="inferred from homology"/>
<dbReference type="HAMAP" id="MF_00468">
    <property type="entry name" value="CysZ"/>
    <property type="match status" value="1"/>
</dbReference>
<evidence type="ECO:0000256" key="8">
    <source>
        <dbReference type="ARBA" id="ARBA00023032"/>
    </source>
</evidence>
<evidence type="ECO:0000256" key="5">
    <source>
        <dbReference type="ARBA" id="ARBA00022605"/>
    </source>
</evidence>
<evidence type="ECO:0000256" key="3">
    <source>
        <dbReference type="ARBA" id="ARBA00022475"/>
    </source>
</evidence>
<dbReference type="InterPro" id="IPR050480">
    <property type="entry name" value="CysZ-like"/>
</dbReference>
<comment type="function">
    <text evidence="11">High affinity, high specificity proton-dependent sulfate transporter, which mediates sulfate uptake. Provides the sulfur source for the cysteine synthesis pathway.</text>
</comment>
<evidence type="ECO:0000256" key="10">
    <source>
        <dbReference type="ARBA" id="ARBA00023192"/>
    </source>
</evidence>
<feature type="compositionally biased region" description="Basic and acidic residues" evidence="12">
    <location>
        <begin position="277"/>
        <end position="286"/>
    </location>
</feature>
<evidence type="ECO:0000256" key="12">
    <source>
        <dbReference type="SAM" id="MobiDB-lite"/>
    </source>
</evidence>
<dbReference type="GO" id="GO:0019344">
    <property type="term" value="P:cysteine biosynthetic process"/>
    <property type="evidence" value="ECO:0007669"/>
    <property type="project" value="UniProtKB-UniRule"/>
</dbReference>
<sequence length="286" mass="32429">MFQSEFRQGLEYFLRGWHLITRPGLRRFVVMPILINIVLLVAVFWLMLGQIGSFALWAVSFVPGWLDWISYLIYILAIISILIIFFFIFNLLAGFIAAPFNGILAEKVERLLTGESSEENLGAMDLIKDTPRMLRREWQKFVYSFPKFLGLFVLSFVPGIGQTVIPPLFFLYGAWMAAIQYCDYPFDNHKISFMRMRYQLAEKRSLNLTFGGLVSVCTFIPFVNFIIIPVAVCGATALWVDHYRPMADPDFNANSGSNGNGNGNGVVANRTSSQVSTERRSGDLSQ</sequence>
<evidence type="ECO:0000256" key="11">
    <source>
        <dbReference type="HAMAP-Rule" id="MF_00468"/>
    </source>
</evidence>
<feature type="transmembrane region" description="Helical" evidence="11">
    <location>
        <begin position="167"/>
        <end position="186"/>
    </location>
</feature>
<dbReference type="PANTHER" id="PTHR37468">
    <property type="entry name" value="SULFATE TRANSPORTER CYSZ"/>
    <property type="match status" value="1"/>
</dbReference>
<organism evidence="13 14">
    <name type="scientific">Pasteurella testudinis DSM 23072</name>
    <dbReference type="NCBI Taxonomy" id="1122938"/>
    <lineage>
        <taxon>Bacteria</taxon>
        <taxon>Pseudomonadati</taxon>
        <taxon>Pseudomonadota</taxon>
        <taxon>Gammaproteobacteria</taxon>
        <taxon>Pasteurellales</taxon>
        <taxon>Pasteurellaceae</taxon>
        <taxon>Pasteurella</taxon>
    </lineage>
</organism>
<dbReference type="GO" id="GO:0009675">
    <property type="term" value="F:high-affinity sulfate:proton symporter activity"/>
    <property type="evidence" value="ECO:0007669"/>
    <property type="project" value="TreeGrafter"/>
</dbReference>
<dbReference type="GO" id="GO:0000103">
    <property type="term" value="P:sulfate assimilation"/>
    <property type="evidence" value="ECO:0007669"/>
    <property type="project" value="InterPro"/>
</dbReference>
<dbReference type="EMBL" id="FWWV01000013">
    <property type="protein sequence ID" value="SMB83877.1"/>
    <property type="molecule type" value="Genomic_DNA"/>
</dbReference>
<evidence type="ECO:0000313" key="13">
    <source>
        <dbReference type="EMBL" id="SMB83877.1"/>
    </source>
</evidence>
<feature type="region of interest" description="Disordered" evidence="12">
    <location>
        <begin position="254"/>
        <end position="286"/>
    </location>
</feature>
<keyword evidence="6 11" id="KW-0812">Transmembrane</keyword>
<dbReference type="AlphaFoldDB" id="A0A1W1US18"/>
<feature type="transmembrane region" description="Helical" evidence="11">
    <location>
        <begin position="28"/>
        <end position="48"/>
    </location>
</feature>
<dbReference type="PANTHER" id="PTHR37468:SF1">
    <property type="entry name" value="SULFATE TRANSPORTER CYSZ"/>
    <property type="match status" value="1"/>
</dbReference>
<dbReference type="InterPro" id="IPR022985">
    <property type="entry name" value="Sulfate_CysZ"/>
</dbReference>
<feature type="transmembrane region" description="Helical" evidence="11">
    <location>
        <begin position="207"/>
        <end position="240"/>
    </location>
</feature>
<keyword evidence="2 11" id="KW-0813">Transport</keyword>
<keyword evidence="5 11" id="KW-0028">Amino-acid biosynthesis</keyword>
<evidence type="ECO:0000256" key="9">
    <source>
        <dbReference type="ARBA" id="ARBA00023136"/>
    </source>
</evidence>
<feature type="transmembrane region" description="Helical" evidence="11">
    <location>
        <begin position="68"/>
        <end position="97"/>
    </location>
</feature>
<keyword evidence="3 11" id="KW-1003">Cell membrane</keyword>
<keyword evidence="4 11" id="KW-0997">Cell inner membrane</keyword>
<dbReference type="InterPro" id="IPR059112">
    <property type="entry name" value="CysZ/EI24"/>
</dbReference>
<dbReference type="Pfam" id="PF07264">
    <property type="entry name" value="EI24"/>
    <property type="match status" value="1"/>
</dbReference>
<reference evidence="14" key="1">
    <citation type="submission" date="2017-04" db="EMBL/GenBank/DDBJ databases">
        <authorList>
            <person name="Varghese N."/>
            <person name="Submissions S."/>
        </authorList>
    </citation>
    <scope>NUCLEOTIDE SEQUENCE [LARGE SCALE GENOMIC DNA]</scope>
    <source>
        <strain evidence="14">DSM 23072</strain>
    </source>
</reference>
<gene>
    <name evidence="11" type="primary">cysZ</name>
    <name evidence="13" type="ORF">SAMN05660772_00721</name>
</gene>
<keyword evidence="10 11" id="KW-0198">Cysteine biosynthesis</keyword>
<evidence type="ECO:0000256" key="7">
    <source>
        <dbReference type="ARBA" id="ARBA00022989"/>
    </source>
</evidence>